<dbReference type="OrthoDB" id="127409at2759"/>
<feature type="compositionally biased region" description="Basic and acidic residues" evidence="1">
    <location>
        <begin position="48"/>
        <end position="65"/>
    </location>
</feature>
<sequence length="213" mass="22821">MVGGTGKTTRDERNLAIDTRVGKDVGKNKPKKSRKKASKLTTPSMEIAESKVETLMTERGREWQKQKSSASNIKEAKDSASHAEEAKDISCDAEETTAENEAAAVIADLAMTAAIGEAPDGPIHMPPPCVIDGDANLMRSGAKTYTYLNPDEDLYVPEDREDTDDNSCEEGSDFGELTDEESDEGGTDLPDSVCNSVAQSKNALSTTGENMPT</sequence>
<organism evidence="2 3">
    <name type="scientific">Phytophthora megakarya</name>
    <dbReference type="NCBI Taxonomy" id="4795"/>
    <lineage>
        <taxon>Eukaryota</taxon>
        <taxon>Sar</taxon>
        <taxon>Stramenopiles</taxon>
        <taxon>Oomycota</taxon>
        <taxon>Peronosporomycetes</taxon>
        <taxon>Peronosporales</taxon>
        <taxon>Peronosporaceae</taxon>
        <taxon>Phytophthora</taxon>
    </lineage>
</organism>
<feature type="compositionally biased region" description="Basic and acidic residues" evidence="1">
    <location>
        <begin position="74"/>
        <end position="90"/>
    </location>
</feature>
<feature type="region of interest" description="Disordered" evidence="1">
    <location>
        <begin position="149"/>
        <end position="194"/>
    </location>
</feature>
<feature type="compositionally biased region" description="Basic and acidic residues" evidence="1">
    <location>
        <begin position="8"/>
        <end position="27"/>
    </location>
</feature>
<dbReference type="Proteomes" id="UP000198211">
    <property type="component" value="Unassembled WGS sequence"/>
</dbReference>
<feature type="compositionally biased region" description="Acidic residues" evidence="1">
    <location>
        <begin position="150"/>
        <end position="186"/>
    </location>
</feature>
<reference evidence="3" key="1">
    <citation type="submission" date="2017-03" db="EMBL/GenBank/DDBJ databases">
        <title>Phytopthora megakarya and P. palmivora, two closely related causual agents of cacao black pod achieved similar genome size and gene model numbers by different mechanisms.</title>
        <authorList>
            <person name="Ali S."/>
            <person name="Shao J."/>
            <person name="Larry D.J."/>
            <person name="Kronmiller B."/>
            <person name="Shen D."/>
            <person name="Strem M.D."/>
            <person name="Melnick R.L."/>
            <person name="Guiltinan M.J."/>
            <person name="Tyler B.M."/>
            <person name="Meinhardt L.W."/>
            <person name="Bailey B.A."/>
        </authorList>
    </citation>
    <scope>NUCLEOTIDE SEQUENCE [LARGE SCALE GENOMIC DNA]</scope>
    <source>
        <strain evidence="3">zdho120</strain>
    </source>
</reference>
<gene>
    <name evidence="2" type="ORF">PHMEG_00022047</name>
</gene>
<name>A0A225VLB1_9STRA</name>
<feature type="compositionally biased region" description="Basic residues" evidence="1">
    <location>
        <begin position="28"/>
        <end position="38"/>
    </location>
</feature>
<accession>A0A225VLB1</accession>
<comment type="caution">
    <text evidence="2">The sequence shown here is derived from an EMBL/GenBank/DDBJ whole genome shotgun (WGS) entry which is preliminary data.</text>
</comment>
<keyword evidence="3" id="KW-1185">Reference proteome</keyword>
<proteinExistence type="predicted"/>
<evidence type="ECO:0000256" key="1">
    <source>
        <dbReference type="SAM" id="MobiDB-lite"/>
    </source>
</evidence>
<dbReference type="EMBL" id="NBNE01004249">
    <property type="protein sequence ID" value="OWZ05789.1"/>
    <property type="molecule type" value="Genomic_DNA"/>
</dbReference>
<feature type="region of interest" description="Disordered" evidence="1">
    <location>
        <begin position="1"/>
        <end position="98"/>
    </location>
</feature>
<dbReference type="AlphaFoldDB" id="A0A225VLB1"/>
<protein>
    <submittedName>
        <fullName evidence="2">Pleiotropic drug resistance protein transporter</fullName>
    </submittedName>
</protein>
<evidence type="ECO:0000313" key="3">
    <source>
        <dbReference type="Proteomes" id="UP000198211"/>
    </source>
</evidence>
<evidence type="ECO:0000313" key="2">
    <source>
        <dbReference type="EMBL" id="OWZ05789.1"/>
    </source>
</evidence>